<feature type="region of interest" description="Disordered" evidence="4">
    <location>
        <begin position="431"/>
        <end position="459"/>
    </location>
</feature>
<evidence type="ECO:0000256" key="1">
    <source>
        <dbReference type="ARBA" id="ARBA00022603"/>
    </source>
</evidence>
<evidence type="ECO:0000256" key="4">
    <source>
        <dbReference type="SAM" id="MobiDB-lite"/>
    </source>
</evidence>
<comment type="caution">
    <text evidence="5">The sequence shown here is derived from an EMBL/GenBank/DDBJ whole genome shotgun (WGS) entry which is preliminary data.</text>
</comment>
<dbReference type="EMBL" id="LSRX01000373">
    <property type="protein sequence ID" value="OLP99149.1"/>
    <property type="molecule type" value="Genomic_DNA"/>
</dbReference>
<keyword evidence="3" id="KW-0949">S-adenosyl-L-methionine</keyword>
<dbReference type="Proteomes" id="UP000186817">
    <property type="component" value="Unassembled WGS sequence"/>
</dbReference>
<dbReference type="Gene3D" id="3.40.50.150">
    <property type="entry name" value="Vaccinia Virus protein VP39"/>
    <property type="match status" value="1"/>
</dbReference>
<feature type="compositionally biased region" description="Polar residues" evidence="4">
    <location>
        <begin position="431"/>
        <end position="444"/>
    </location>
</feature>
<reference evidence="5 6" key="1">
    <citation type="submission" date="2016-02" db="EMBL/GenBank/DDBJ databases">
        <title>Genome analysis of coral dinoflagellate symbionts highlights evolutionary adaptations to a symbiotic lifestyle.</title>
        <authorList>
            <person name="Aranda M."/>
            <person name="Li Y."/>
            <person name="Liew Y.J."/>
            <person name="Baumgarten S."/>
            <person name="Simakov O."/>
            <person name="Wilson M."/>
            <person name="Piel J."/>
            <person name="Ashoor H."/>
            <person name="Bougouffa S."/>
            <person name="Bajic V.B."/>
            <person name="Ryu T."/>
            <person name="Ravasi T."/>
            <person name="Bayer T."/>
            <person name="Micklem G."/>
            <person name="Kim H."/>
            <person name="Bhak J."/>
            <person name="Lajeunesse T.C."/>
            <person name="Voolstra C.R."/>
        </authorList>
    </citation>
    <scope>NUCLEOTIDE SEQUENCE [LARGE SCALE GENOMIC DNA]</scope>
    <source>
        <strain evidence="5 6">CCMP2467</strain>
    </source>
</reference>
<dbReference type="InterPro" id="IPR050750">
    <property type="entry name" value="C5-MTase"/>
</dbReference>
<evidence type="ECO:0000256" key="3">
    <source>
        <dbReference type="ARBA" id="ARBA00022691"/>
    </source>
</evidence>
<keyword evidence="1 5" id="KW-0489">Methyltransferase</keyword>
<sequence>MSPALLHWLDNWGVYLKKKIAAAVSDTREKLGLCSEVTLPQQLRLGTDCSGLEAPIYALRGLCVQHTHEFASECASAPRRMIEENAMPAKLMSNIFSKEAAPYVHLYVSGFSCKPFSMLHHGTKLLQEEQARIFFGVVQRIARVRPACFVLENVLGISRVKAEVLKTLQEQGYAVEAVVMNPVDLGEPVQRPRYYFIGARLDVCIMPQETVHAFLTSAWAHIKESGLPHATLADRLLPAHHPSVQRLECAREATWAKAREKGFPDKKKDAKWSQLHAQFAALHELKQPQPGRPGGMPSPADRLHLHLPRQREAWTLLSQQYEKAAALVADLSQNVDRAAVRTDGTLPTVTPGSYLVLREAGRVVTPIEKILVHGFPVHRMFFPAQVTDAELASMGGNTMHVHVVAVALMLANSMVDWTLPAAHDTCIVTGPSSRRANDASQAPESVQLEDEEAADKSDAQIGSRFSTKWGAYEVRSLTPVCIGHVD</sequence>
<dbReference type="AlphaFoldDB" id="A0A1Q9DVD7"/>
<dbReference type="OMA" id="CAREATW"/>
<name>A0A1Q9DVD7_SYMMI</name>
<evidence type="ECO:0000313" key="5">
    <source>
        <dbReference type="EMBL" id="OLP99149.1"/>
    </source>
</evidence>
<dbReference type="PANTHER" id="PTHR46098">
    <property type="entry name" value="TRNA (CYTOSINE(38)-C(5))-METHYLTRANSFERASE"/>
    <property type="match status" value="1"/>
</dbReference>
<gene>
    <name evidence="5" type="primary">ngoBIM</name>
    <name evidence="5" type="ORF">AK812_SmicGene18323</name>
</gene>
<protein>
    <submittedName>
        <fullName evidence="5">Modification methylase NgoBI</fullName>
    </submittedName>
</protein>
<dbReference type="SUPFAM" id="SSF53335">
    <property type="entry name" value="S-adenosyl-L-methionine-dependent methyltransferases"/>
    <property type="match status" value="1"/>
</dbReference>
<dbReference type="InterPro" id="IPR029063">
    <property type="entry name" value="SAM-dependent_MTases_sf"/>
</dbReference>
<accession>A0A1Q9DVD7</accession>
<dbReference type="InterPro" id="IPR001525">
    <property type="entry name" value="C5_MeTfrase"/>
</dbReference>
<evidence type="ECO:0000313" key="6">
    <source>
        <dbReference type="Proteomes" id="UP000186817"/>
    </source>
</evidence>
<keyword evidence="2" id="KW-0808">Transferase</keyword>
<keyword evidence="6" id="KW-1185">Reference proteome</keyword>
<dbReference type="Pfam" id="PF00145">
    <property type="entry name" value="DNA_methylase"/>
    <property type="match status" value="1"/>
</dbReference>
<dbReference type="GO" id="GO:0008168">
    <property type="term" value="F:methyltransferase activity"/>
    <property type="evidence" value="ECO:0007669"/>
    <property type="project" value="UniProtKB-KW"/>
</dbReference>
<evidence type="ECO:0000256" key="2">
    <source>
        <dbReference type="ARBA" id="ARBA00022679"/>
    </source>
</evidence>
<dbReference type="PANTHER" id="PTHR46098:SF1">
    <property type="entry name" value="TRNA (CYTOSINE(38)-C(5))-METHYLTRANSFERASE"/>
    <property type="match status" value="1"/>
</dbReference>
<dbReference type="OrthoDB" id="447722at2759"/>
<organism evidence="5 6">
    <name type="scientific">Symbiodinium microadriaticum</name>
    <name type="common">Dinoflagellate</name>
    <name type="synonym">Zooxanthella microadriatica</name>
    <dbReference type="NCBI Taxonomy" id="2951"/>
    <lineage>
        <taxon>Eukaryota</taxon>
        <taxon>Sar</taxon>
        <taxon>Alveolata</taxon>
        <taxon>Dinophyceae</taxon>
        <taxon>Suessiales</taxon>
        <taxon>Symbiodiniaceae</taxon>
        <taxon>Symbiodinium</taxon>
    </lineage>
</organism>
<proteinExistence type="predicted"/>
<dbReference type="GO" id="GO:0032259">
    <property type="term" value="P:methylation"/>
    <property type="evidence" value="ECO:0007669"/>
    <property type="project" value="UniProtKB-KW"/>
</dbReference>